<keyword evidence="3" id="KW-1185">Reference proteome</keyword>
<evidence type="ECO:0000259" key="1">
    <source>
        <dbReference type="Pfam" id="PF13946"/>
    </source>
</evidence>
<keyword evidence="2" id="KW-0614">Plasmid</keyword>
<dbReference type="EMBL" id="CP139727">
    <property type="protein sequence ID" value="WPZ23645.1"/>
    <property type="molecule type" value="Genomic_DNA"/>
</dbReference>
<name>A0ABZ0V450_9RHOB</name>
<sequence>MATTAQINAIAALYAGYFNRAPDPEGLQFWIDQIDGGREFNTIAEDFAASEEATSLYPYLTAPDVASPSTFITNVYQNLFNRAPDAEGLQFWTDVLNSGSVSVADMIEAIIEGAVDAPDATPATFDKTTLDNKVEVGLDFAADAANTSGFDFDDADKSAATAVIDSVTNEEATVDAAKASTDAYLSGTSNQGQTYTLTTEIDALTGSTADDTFTGVAGNILNGTFNTGDSINGGTGNDTLNIIATQGGTVTPASMTGVENISVQDLSGGLNINLANATGVESVASKNSTAFTSFSNVAALVDIAVSNINNAGSSVQVNYNTNVVTGLDDVQEIALDGANTFVNVVGIETFNVAATGSNTLNLGNDGNTVNVSGDGSLTLTGALGVTTLDASANTGGVTATLATGNVAVTGGSGDDSFDFNAGLTAAATGVPGDVVDGGEGMDTVRVTTSGDLSAAAAAAPFNALTSVERVAFDGNGVTLNGSTFTNAGITNLEFSTTGADTINNAGSARTYEFGTANTGDALFNMSGTSSVLNLTMMGTDGSAAANDGMDANVGNLTVNLAGTAPAGTKATINIESQGDLADGAGGDFNNVGTVSAVAGSTINITGEGNLDLNGLANNGTIDASAATGNLVLEGSNFANGPFVSGADTITLGAGADTVQFSSGAASGVADTTPGAANTDLQVDVVNGFTAGNGGDVLDFTGVAGDSDYTALTAAVQAQIDALSGATATLQNAADIAADIATADEWTAFTFQGQTYAQYDSDGNGDFDAASDLLVQITGVSVADLNDTNFA</sequence>
<protein>
    <submittedName>
        <fullName evidence="2">DUF4214 domain-containing protein</fullName>
    </submittedName>
</protein>
<dbReference type="InterPro" id="IPR025282">
    <property type="entry name" value="DUF4214"/>
</dbReference>
<dbReference type="InterPro" id="IPR038255">
    <property type="entry name" value="PBS_linker_sf"/>
</dbReference>
<dbReference type="RefSeq" id="WP_322330005.1">
    <property type="nucleotide sequence ID" value="NZ_CP139727.1"/>
</dbReference>
<feature type="domain" description="DUF4214" evidence="1">
    <location>
        <begin position="44"/>
        <end position="112"/>
    </location>
</feature>
<dbReference type="PRINTS" id="PR00313">
    <property type="entry name" value="CABNDNGRPT"/>
</dbReference>
<evidence type="ECO:0000313" key="3">
    <source>
        <dbReference type="Proteomes" id="UP001326567"/>
    </source>
</evidence>
<reference evidence="2 3" key="1">
    <citation type="submission" date="2023-11" db="EMBL/GenBank/DDBJ databases">
        <title>From the Deep-Sea to the Surface: Bacterial Genomes Isolated from the Moytirra Hydrothermal Vent Plume.</title>
        <authorList>
            <person name="Major S.R."/>
        </authorList>
    </citation>
    <scope>NUCLEOTIDE SEQUENCE [LARGE SCALE GENOMIC DNA]</scope>
    <source>
        <strain evidence="2 3">OXR-9</strain>
        <plasmid evidence="2 3">unnamed02</plasmid>
    </source>
</reference>
<evidence type="ECO:0000313" key="2">
    <source>
        <dbReference type="EMBL" id="WPZ23645.1"/>
    </source>
</evidence>
<proteinExistence type="predicted"/>
<accession>A0ABZ0V450</accession>
<dbReference type="Pfam" id="PF13946">
    <property type="entry name" value="DUF4214"/>
    <property type="match status" value="1"/>
</dbReference>
<gene>
    <name evidence="2" type="ORF">T7987_17410</name>
</gene>
<dbReference type="Gene3D" id="1.10.3130.20">
    <property type="entry name" value="Phycobilisome linker domain"/>
    <property type="match status" value="1"/>
</dbReference>
<geneLocation type="plasmid" evidence="2 3">
    <name>unnamed02</name>
</geneLocation>
<organism evidence="2 3">
    <name type="scientific">Sulfitobacter faviae</name>
    <dbReference type="NCBI Taxonomy" id="1775881"/>
    <lineage>
        <taxon>Bacteria</taxon>
        <taxon>Pseudomonadati</taxon>
        <taxon>Pseudomonadota</taxon>
        <taxon>Alphaproteobacteria</taxon>
        <taxon>Rhodobacterales</taxon>
        <taxon>Roseobacteraceae</taxon>
        <taxon>Sulfitobacter</taxon>
    </lineage>
</organism>
<dbReference type="Proteomes" id="UP001326567">
    <property type="component" value="Plasmid unnamed02"/>
</dbReference>